<dbReference type="OrthoDB" id="9792093at2"/>
<evidence type="ECO:0000256" key="1">
    <source>
        <dbReference type="ARBA" id="ARBA00023015"/>
    </source>
</evidence>
<evidence type="ECO:0000313" key="5">
    <source>
        <dbReference type="EMBL" id="RUO57392.1"/>
    </source>
</evidence>
<dbReference type="GO" id="GO:0003700">
    <property type="term" value="F:DNA-binding transcription factor activity"/>
    <property type="evidence" value="ECO:0007669"/>
    <property type="project" value="TreeGrafter"/>
</dbReference>
<gene>
    <name evidence="5" type="ORF">CWE25_02725</name>
</gene>
<dbReference type="InterPro" id="IPR001387">
    <property type="entry name" value="Cro/C1-type_HTH"/>
</dbReference>
<dbReference type="Pfam" id="PF07883">
    <property type="entry name" value="Cupin_2"/>
    <property type="match status" value="1"/>
</dbReference>
<dbReference type="InterPro" id="IPR050807">
    <property type="entry name" value="TransReg_Diox_bact_type"/>
</dbReference>
<accession>A0A432Y8Y9</accession>
<dbReference type="Proteomes" id="UP000287330">
    <property type="component" value="Unassembled WGS sequence"/>
</dbReference>
<keyword evidence="3" id="KW-0804">Transcription</keyword>
<dbReference type="SUPFAM" id="SSF51182">
    <property type="entry name" value="RmlC-like cupins"/>
    <property type="match status" value="1"/>
</dbReference>
<dbReference type="Gene3D" id="1.10.260.40">
    <property type="entry name" value="lambda repressor-like DNA-binding domains"/>
    <property type="match status" value="1"/>
</dbReference>
<dbReference type="GO" id="GO:0003677">
    <property type="term" value="F:DNA binding"/>
    <property type="evidence" value="ECO:0007669"/>
    <property type="project" value="UniProtKB-KW"/>
</dbReference>
<keyword evidence="2" id="KW-0238">DNA-binding</keyword>
<protein>
    <submittedName>
        <fullName evidence="5">XRE family transcriptional regulator</fullName>
    </submittedName>
</protein>
<evidence type="ECO:0000256" key="3">
    <source>
        <dbReference type="ARBA" id="ARBA00023163"/>
    </source>
</evidence>
<organism evidence="5 6">
    <name type="scientific">Idiomarina fontislapidosi</name>
    <dbReference type="NCBI Taxonomy" id="263723"/>
    <lineage>
        <taxon>Bacteria</taxon>
        <taxon>Pseudomonadati</taxon>
        <taxon>Pseudomonadota</taxon>
        <taxon>Gammaproteobacteria</taxon>
        <taxon>Alteromonadales</taxon>
        <taxon>Idiomarinaceae</taxon>
        <taxon>Idiomarina</taxon>
    </lineage>
</organism>
<dbReference type="InterPro" id="IPR013096">
    <property type="entry name" value="Cupin_2"/>
</dbReference>
<reference evidence="6" key="1">
    <citation type="journal article" date="2018" name="Front. Microbiol.">
        <title>Genome-Based Analysis Reveals the Taxonomy and Diversity of the Family Idiomarinaceae.</title>
        <authorList>
            <person name="Liu Y."/>
            <person name="Lai Q."/>
            <person name="Shao Z."/>
        </authorList>
    </citation>
    <scope>NUCLEOTIDE SEQUENCE [LARGE SCALE GENOMIC DNA]</scope>
    <source>
        <strain evidence="6">F23</strain>
    </source>
</reference>
<dbReference type="Pfam" id="PF01381">
    <property type="entry name" value="HTH_3"/>
    <property type="match status" value="1"/>
</dbReference>
<dbReference type="EMBL" id="PIPV01000002">
    <property type="protein sequence ID" value="RUO57392.1"/>
    <property type="molecule type" value="Genomic_DNA"/>
</dbReference>
<dbReference type="PROSITE" id="PS50943">
    <property type="entry name" value="HTH_CROC1"/>
    <property type="match status" value="1"/>
</dbReference>
<dbReference type="SMART" id="SM00530">
    <property type="entry name" value="HTH_XRE"/>
    <property type="match status" value="1"/>
</dbReference>
<dbReference type="Gene3D" id="2.60.120.10">
    <property type="entry name" value="Jelly Rolls"/>
    <property type="match status" value="1"/>
</dbReference>
<keyword evidence="1" id="KW-0805">Transcription regulation</keyword>
<feature type="domain" description="HTH cro/C1-type" evidence="4">
    <location>
        <begin position="12"/>
        <end position="66"/>
    </location>
</feature>
<dbReference type="SUPFAM" id="SSF47413">
    <property type="entry name" value="lambda repressor-like DNA-binding domains"/>
    <property type="match status" value="1"/>
</dbReference>
<dbReference type="PANTHER" id="PTHR46797">
    <property type="entry name" value="HTH-TYPE TRANSCRIPTIONAL REGULATOR"/>
    <property type="match status" value="1"/>
</dbReference>
<dbReference type="CDD" id="cd00093">
    <property type="entry name" value="HTH_XRE"/>
    <property type="match status" value="1"/>
</dbReference>
<dbReference type="PANTHER" id="PTHR46797:SF23">
    <property type="entry name" value="HTH-TYPE TRANSCRIPTIONAL REGULATOR SUTR"/>
    <property type="match status" value="1"/>
</dbReference>
<dbReference type="RefSeq" id="WP_110573613.1">
    <property type="nucleotide sequence ID" value="NZ_PIPV01000002.1"/>
</dbReference>
<dbReference type="InterPro" id="IPR014710">
    <property type="entry name" value="RmlC-like_jellyroll"/>
</dbReference>
<dbReference type="AlphaFoldDB" id="A0A432Y8Y9"/>
<evidence type="ECO:0000259" key="4">
    <source>
        <dbReference type="PROSITE" id="PS50943"/>
    </source>
</evidence>
<dbReference type="InterPro" id="IPR010982">
    <property type="entry name" value="Lambda_DNA-bd_dom_sf"/>
</dbReference>
<dbReference type="CDD" id="cd02209">
    <property type="entry name" value="cupin_XRE_C"/>
    <property type="match status" value="1"/>
</dbReference>
<evidence type="ECO:0000313" key="6">
    <source>
        <dbReference type="Proteomes" id="UP000287330"/>
    </source>
</evidence>
<name>A0A432Y8Y9_9GAMM</name>
<sequence length="174" mass="19808">MQNNHHTVARRLKQLRKDKGWSLTACAEHTGVSKAMLGQIERQESSPTLATLWKLATGLNVSLSWLLNDEQQPMTFDFAHERIQVERLLAFDPQTQQEVYKLCMAEGAKSHSDAHRHGTFEMLYVQSGRLDIVVGETQVTIKAGDAYRFDAAQPHSYINRYSGKTEFVAVINYR</sequence>
<dbReference type="InterPro" id="IPR011051">
    <property type="entry name" value="RmlC_Cupin_sf"/>
</dbReference>
<dbReference type="GO" id="GO:0005829">
    <property type="term" value="C:cytosol"/>
    <property type="evidence" value="ECO:0007669"/>
    <property type="project" value="TreeGrafter"/>
</dbReference>
<proteinExistence type="predicted"/>
<comment type="caution">
    <text evidence="5">The sequence shown here is derived from an EMBL/GenBank/DDBJ whole genome shotgun (WGS) entry which is preliminary data.</text>
</comment>
<keyword evidence="6" id="KW-1185">Reference proteome</keyword>
<evidence type="ECO:0000256" key="2">
    <source>
        <dbReference type="ARBA" id="ARBA00023125"/>
    </source>
</evidence>